<evidence type="ECO:0000313" key="3">
    <source>
        <dbReference type="Proteomes" id="UP000298652"/>
    </source>
</evidence>
<feature type="compositionally biased region" description="Basic residues" evidence="1">
    <location>
        <begin position="78"/>
        <end position="94"/>
    </location>
</feature>
<gene>
    <name evidence="2" type="ORF">SEVIR_4G009600v2</name>
</gene>
<sequence length="286" mass="30117">MPMVSSCSITKAERPESNDHHVIHTLHDLHLTCSGTGNTIVSEAEHGLGEEKLKRHATPGRRHAAVGAPHRGPDGPVRRGRPRWPRLRPPRRRAPPQTCAWGLAMASFVTKLTFREMCVVLREQRGWRQARDFFAWMKLQVISHASIADLPSAPITSNFKACCFLTPQVCKPGSPSPAAARARGDGDGEGEAGGGARAALAARGSGGRRGARAALALRAAGGGRGRRSRRGGAGARAALTARGSGGRRGARRRGSGAGSQGDGFGGAAQGERWGCELYNGLFDAGC</sequence>
<dbReference type="EMBL" id="CM016555">
    <property type="protein sequence ID" value="TKW19270.1"/>
    <property type="molecule type" value="Genomic_DNA"/>
</dbReference>
<dbReference type="Gramene" id="TKW19270">
    <property type="protein sequence ID" value="TKW19270"/>
    <property type="gene ID" value="SEVIR_4G009600v2"/>
</dbReference>
<feature type="compositionally biased region" description="Gly residues" evidence="1">
    <location>
        <begin position="255"/>
        <end position="266"/>
    </location>
</feature>
<proteinExistence type="predicted"/>
<evidence type="ECO:0000256" key="1">
    <source>
        <dbReference type="SAM" id="MobiDB-lite"/>
    </source>
</evidence>
<evidence type="ECO:0000313" key="2">
    <source>
        <dbReference type="EMBL" id="TKW19270.1"/>
    </source>
</evidence>
<name>A0A4U6US46_SETVI</name>
<organism evidence="2 3">
    <name type="scientific">Setaria viridis</name>
    <name type="common">Green bristlegrass</name>
    <name type="synonym">Setaria italica subsp. viridis</name>
    <dbReference type="NCBI Taxonomy" id="4556"/>
    <lineage>
        <taxon>Eukaryota</taxon>
        <taxon>Viridiplantae</taxon>
        <taxon>Streptophyta</taxon>
        <taxon>Embryophyta</taxon>
        <taxon>Tracheophyta</taxon>
        <taxon>Spermatophyta</taxon>
        <taxon>Magnoliopsida</taxon>
        <taxon>Liliopsida</taxon>
        <taxon>Poales</taxon>
        <taxon>Poaceae</taxon>
        <taxon>PACMAD clade</taxon>
        <taxon>Panicoideae</taxon>
        <taxon>Panicodae</taxon>
        <taxon>Paniceae</taxon>
        <taxon>Cenchrinae</taxon>
        <taxon>Setaria</taxon>
    </lineage>
</organism>
<feature type="region of interest" description="Disordered" evidence="1">
    <location>
        <begin position="218"/>
        <end position="266"/>
    </location>
</feature>
<dbReference type="Proteomes" id="UP000298652">
    <property type="component" value="Chromosome 4"/>
</dbReference>
<protein>
    <submittedName>
        <fullName evidence="2">Uncharacterized protein</fullName>
    </submittedName>
</protein>
<accession>A0A4U6US46</accession>
<keyword evidence="3" id="KW-1185">Reference proteome</keyword>
<dbReference type="AlphaFoldDB" id="A0A4U6US46"/>
<reference evidence="2" key="1">
    <citation type="submission" date="2019-03" db="EMBL/GenBank/DDBJ databases">
        <title>WGS assembly of Setaria viridis.</title>
        <authorList>
            <person name="Huang P."/>
            <person name="Jenkins J."/>
            <person name="Grimwood J."/>
            <person name="Barry K."/>
            <person name="Healey A."/>
            <person name="Mamidi S."/>
            <person name="Sreedasyam A."/>
            <person name="Shu S."/>
            <person name="Feldman M."/>
            <person name="Wu J."/>
            <person name="Yu Y."/>
            <person name="Chen C."/>
            <person name="Johnson J."/>
            <person name="Rokhsar D."/>
            <person name="Baxter I."/>
            <person name="Schmutz J."/>
            <person name="Brutnell T."/>
            <person name="Kellogg E."/>
        </authorList>
    </citation>
    <scope>NUCLEOTIDE SEQUENCE [LARGE SCALE GENOMIC DNA]</scope>
</reference>
<feature type="region of interest" description="Disordered" evidence="1">
    <location>
        <begin position="52"/>
        <end position="95"/>
    </location>
</feature>
<feature type="region of interest" description="Disordered" evidence="1">
    <location>
        <begin position="172"/>
        <end position="204"/>
    </location>
</feature>
<feature type="compositionally biased region" description="Basic residues" evidence="1">
    <location>
        <begin position="54"/>
        <end position="64"/>
    </location>
</feature>